<evidence type="ECO:0000313" key="7">
    <source>
        <dbReference type="Proteomes" id="UP000006230"/>
    </source>
</evidence>
<dbReference type="InterPro" id="IPR050406">
    <property type="entry name" value="FGGY_Carb_Kinase"/>
</dbReference>
<dbReference type="STRING" id="314265.R2601_17499"/>
<dbReference type="Pfam" id="PF21546">
    <property type="entry name" value="FGGY_C_2"/>
    <property type="match status" value="1"/>
</dbReference>
<dbReference type="EMBL" id="AATQ01000010">
    <property type="protein sequence ID" value="EAU46952.1"/>
    <property type="molecule type" value="Genomic_DNA"/>
</dbReference>
<dbReference type="AlphaFoldDB" id="Q0FS07"/>
<proteinExistence type="inferred from homology"/>
<dbReference type="GO" id="GO:0005975">
    <property type="term" value="P:carbohydrate metabolic process"/>
    <property type="evidence" value="ECO:0007669"/>
    <property type="project" value="InterPro"/>
</dbReference>
<dbReference type="Proteomes" id="UP000006230">
    <property type="component" value="Unassembled WGS sequence"/>
</dbReference>
<dbReference type="InterPro" id="IPR043129">
    <property type="entry name" value="ATPase_NBD"/>
</dbReference>
<keyword evidence="7" id="KW-1185">Reference proteome</keyword>
<feature type="domain" description="Carbohydrate kinase FGGY C-terminal" evidence="5">
    <location>
        <begin position="250"/>
        <end position="424"/>
    </location>
</feature>
<dbReference type="Pfam" id="PF00370">
    <property type="entry name" value="FGGY_N"/>
    <property type="match status" value="1"/>
</dbReference>
<evidence type="ECO:0000259" key="5">
    <source>
        <dbReference type="Pfam" id="PF21546"/>
    </source>
</evidence>
<dbReference type="InterPro" id="IPR049382">
    <property type="entry name" value="FGGY_C_2"/>
</dbReference>
<dbReference type="OrthoDB" id="9786272at2"/>
<keyword evidence="3" id="KW-0418">Kinase</keyword>
<organism evidence="6 7">
    <name type="scientific">Salipiger bermudensis (strain DSM 26914 / JCM 13377 / KCTC 12554 / HTCC2601)</name>
    <name type="common">Pelagibaca bermudensis</name>
    <dbReference type="NCBI Taxonomy" id="314265"/>
    <lineage>
        <taxon>Bacteria</taxon>
        <taxon>Pseudomonadati</taxon>
        <taxon>Pseudomonadota</taxon>
        <taxon>Alphaproteobacteria</taxon>
        <taxon>Rhodobacterales</taxon>
        <taxon>Roseobacteraceae</taxon>
        <taxon>Salipiger</taxon>
    </lineage>
</organism>
<feature type="domain" description="Carbohydrate kinase FGGY N-terminal" evidence="4">
    <location>
        <begin position="8"/>
        <end position="242"/>
    </location>
</feature>
<keyword evidence="2" id="KW-0808">Transferase</keyword>
<gene>
    <name evidence="6" type="ORF">R2601_17499</name>
</gene>
<evidence type="ECO:0000256" key="3">
    <source>
        <dbReference type="ARBA" id="ARBA00022777"/>
    </source>
</evidence>
<reference evidence="6 7" key="1">
    <citation type="journal article" date="2010" name="J. Bacteriol.">
        <title>Genome sequences of Pelagibaca bermudensis HTCC2601T and Maritimibacter alkaliphilus HTCC2654T, the type strains of two marine Roseobacter genera.</title>
        <authorList>
            <person name="Thrash J.C."/>
            <person name="Cho J.C."/>
            <person name="Ferriera S."/>
            <person name="Johnson J."/>
            <person name="Vergin K.L."/>
            <person name="Giovannoni S.J."/>
        </authorList>
    </citation>
    <scope>NUCLEOTIDE SEQUENCE [LARGE SCALE GENOMIC DNA]</scope>
    <source>
        <strain evidence="7">DSM 26914 / JCM 13377 / KCTC 12554 / HTCC2601</strain>
    </source>
</reference>
<dbReference type="PANTHER" id="PTHR43095">
    <property type="entry name" value="SUGAR KINASE"/>
    <property type="match status" value="1"/>
</dbReference>
<protein>
    <submittedName>
        <fullName evidence="6">Uncharacterized protein</fullName>
    </submittedName>
</protein>
<accession>Q0FS07</accession>
<evidence type="ECO:0000259" key="4">
    <source>
        <dbReference type="Pfam" id="PF00370"/>
    </source>
</evidence>
<evidence type="ECO:0000256" key="1">
    <source>
        <dbReference type="ARBA" id="ARBA00009156"/>
    </source>
</evidence>
<evidence type="ECO:0000256" key="2">
    <source>
        <dbReference type="ARBA" id="ARBA00022679"/>
    </source>
</evidence>
<evidence type="ECO:0000313" key="6">
    <source>
        <dbReference type="EMBL" id="EAU46952.1"/>
    </source>
</evidence>
<dbReference type="GO" id="GO:0016301">
    <property type="term" value="F:kinase activity"/>
    <property type="evidence" value="ECO:0007669"/>
    <property type="project" value="UniProtKB-KW"/>
</dbReference>
<dbReference type="Gene3D" id="3.30.420.40">
    <property type="match status" value="2"/>
</dbReference>
<dbReference type="PANTHER" id="PTHR43095:SF5">
    <property type="entry name" value="XYLULOSE KINASE"/>
    <property type="match status" value="1"/>
</dbReference>
<comment type="caution">
    <text evidence="6">The sequence shown here is derived from an EMBL/GenBank/DDBJ whole genome shotgun (WGS) entry which is preliminary data.</text>
</comment>
<name>Q0FS07_SALBH</name>
<dbReference type="CDD" id="cd07772">
    <property type="entry name" value="ASKHA_NBD_FGGY_NaCK-like"/>
    <property type="match status" value="1"/>
</dbReference>
<comment type="similarity">
    <text evidence="1">Belongs to the FGGY kinase family.</text>
</comment>
<dbReference type="RefSeq" id="WP_007797240.1">
    <property type="nucleotide sequence ID" value="NZ_DS022276.1"/>
</dbReference>
<dbReference type="SUPFAM" id="SSF53067">
    <property type="entry name" value="Actin-like ATPase domain"/>
    <property type="match status" value="1"/>
</dbReference>
<dbReference type="HOGENOM" id="CLU_034535_0_0_5"/>
<sequence>MSAPRNIAVIDVGKTNVKLALVDLERLEELAVVTRPNAVRPGPPYPHFDLEGHWSFFLEHLAAFHESHGIDGISVTTHGAAAVLLDAEGGLAAPMLDYEHTGPDATAEAYDALRPPFAETGSPRLPMGLNLGAQLHWQLACDPSLKDRIAHVVTYPQYWGFRLSGALATDMSSLGCHTDLWRPREGRFSDLPGRLGLEGKIAPPRRATEVLGPISAEIADRTGLPADTQVVCGIHDSNASLLPHLLGRAGPVSVVSTGTWVIAMSVGATAPALDPARDTLINVDAFGQPVPSARFMGGREYQLMSEGLTGAPTGAEREAVLRDGIMLLPAVVPESGPFAGRTHRWSREPRSDGERLFALSLYLGLMTDTCLGLIGAEGPQLIEGPFARNRDVLDMLSALRPGGVETAASATGTSIGAALLFAPGHSSATARHDGPADPAPYRDYAARWRAALGTQDRARAHQPV</sequence>
<dbReference type="eggNOG" id="COG1070">
    <property type="taxonomic scope" value="Bacteria"/>
</dbReference>
<dbReference type="InterPro" id="IPR018484">
    <property type="entry name" value="FGGY_N"/>
</dbReference>